<protein>
    <submittedName>
        <fullName evidence="8">E3 SUMO-protein ligase ZBED1</fullName>
    </submittedName>
</protein>
<dbReference type="PANTHER" id="PTHR46481:SF10">
    <property type="entry name" value="ZINC FINGER BED DOMAIN-CONTAINING PROTEIN 39"/>
    <property type="match status" value="1"/>
</dbReference>
<dbReference type="PANTHER" id="PTHR46481">
    <property type="entry name" value="ZINC FINGER BED DOMAIN-CONTAINING PROTEIN 4"/>
    <property type="match status" value="1"/>
</dbReference>
<sequence>MRVHLEKPPHNMKPNWRKTAQSGNTGSNVDDDDDEEMVDDVEAGAAPPAKQPRQSEQLMSPPSSPAPCQSSQPESNRPCPSPGPSPSASRSRSSTPPSRPGSQTGFRGPLDRCLSNATAFAAGGYKDEEVTSALAFMVCRDSLPLRTPEREGFRAYSRRLNPLYKVPAEPKVTSTIEKKYTLIKQEVGELIAAADSYSLTYDLWTQKYTMKGFLGKTIHFAKDDELISVELAAHPMPQRKTKENLVTVMSKLCEDWNIDTEKVSAVVTDGGANIRAAVKDYFGAEKHVSCFAHALNGIGQTVIELHSKRPVPTEVEEEDAQPETEIPENEEDIDDPEDANQGDDEEEEFLPTSLKALLKKVKRIVLFFRSSEVASNDLQAFQVEAGIPKNKALRLIQEVRTRWNSCYDMVSRFLHLSDFVSRVLFKVQREKSSKRKPPPMLSADELEALTEVAALLKPLAVVTAEVSTKKTVSLSKVIPLTAYLKTRASSYEPNTIIGQNVKHTLLTQVEEKFDNIERNPLYAAATLLDPRFKKVPFSSPAAAKAAEREVGRLVSDAIAKSRANERAAYEAAQEEQVEPQRAQPVAASDHSGETDDPWSVIDEKVRLSNAVADRDRAGGLPIELRQYLNRPPMDRKSNQNPLKAWKSISGEYPHVWKIAQRILSITATSVPCERLFSHAGIIGNQLRTRLSGEHLDMLVFLRSFSESQWFDGVTKI</sequence>
<keyword evidence="5" id="KW-0539">Nucleus</keyword>
<dbReference type="AlphaFoldDB" id="A0AAE1LY85"/>
<dbReference type="SUPFAM" id="SSF53098">
    <property type="entry name" value="Ribonuclease H-like"/>
    <property type="match status" value="1"/>
</dbReference>
<reference evidence="8" key="2">
    <citation type="journal article" date="2023" name="BMC Genomics">
        <title>Pest status, molecular evolution, and epigenetic factors derived from the genome assembly of Frankliniella fusca, a thysanopteran phytovirus vector.</title>
        <authorList>
            <person name="Catto M.A."/>
            <person name="Labadie P.E."/>
            <person name="Jacobson A.L."/>
            <person name="Kennedy G.G."/>
            <person name="Srinivasan R."/>
            <person name="Hunt B.G."/>
        </authorList>
    </citation>
    <scope>NUCLEOTIDE SEQUENCE</scope>
    <source>
        <strain evidence="8">PL_HMW_Pooled</strain>
    </source>
</reference>
<proteinExistence type="predicted"/>
<comment type="subcellular location">
    <subcellularLocation>
        <location evidence="1">Nucleus</location>
    </subcellularLocation>
</comment>
<feature type="compositionally biased region" description="Acidic residues" evidence="6">
    <location>
        <begin position="29"/>
        <end position="42"/>
    </location>
</feature>
<feature type="region of interest" description="Disordered" evidence="6">
    <location>
        <begin position="1"/>
        <end position="110"/>
    </location>
</feature>
<accession>A0AAE1LY85</accession>
<dbReference type="InterPro" id="IPR008906">
    <property type="entry name" value="HATC_C_dom"/>
</dbReference>
<evidence type="ECO:0000256" key="6">
    <source>
        <dbReference type="SAM" id="MobiDB-lite"/>
    </source>
</evidence>
<feature type="compositionally biased region" description="Low complexity" evidence="6">
    <location>
        <begin position="86"/>
        <end position="102"/>
    </location>
</feature>
<feature type="domain" description="HAT C-terminal dimerisation" evidence="7">
    <location>
        <begin position="623"/>
        <end position="703"/>
    </location>
</feature>
<gene>
    <name evidence="8" type="ORF">KUF71_017180</name>
</gene>
<dbReference type="InterPro" id="IPR052035">
    <property type="entry name" value="ZnF_BED_domain_contain"/>
</dbReference>
<evidence type="ECO:0000256" key="3">
    <source>
        <dbReference type="ARBA" id="ARBA00022771"/>
    </source>
</evidence>
<evidence type="ECO:0000259" key="7">
    <source>
        <dbReference type="Pfam" id="PF05699"/>
    </source>
</evidence>
<evidence type="ECO:0000256" key="1">
    <source>
        <dbReference type="ARBA" id="ARBA00004123"/>
    </source>
</evidence>
<dbReference type="Pfam" id="PF05699">
    <property type="entry name" value="Dimer_Tnp_hAT"/>
    <property type="match status" value="1"/>
</dbReference>
<feature type="compositionally biased region" description="Polar residues" evidence="6">
    <location>
        <begin position="18"/>
        <end position="28"/>
    </location>
</feature>
<feature type="compositionally biased region" description="Acidic residues" evidence="6">
    <location>
        <begin position="314"/>
        <end position="347"/>
    </location>
</feature>
<evidence type="ECO:0000313" key="8">
    <source>
        <dbReference type="EMBL" id="KAK3932992.1"/>
    </source>
</evidence>
<dbReference type="GO" id="GO:0008270">
    <property type="term" value="F:zinc ion binding"/>
    <property type="evidence" value="ECO:0007669"/>
    <property type="project" value="UniProtKB-KW"/>
</dbReference>
<comment type="caution">
    <text evidence="8">The sequence shown here is derived from an EMBL/GenBank/DDBJ whole genome shotgun (WGS) entry which is preliminary data.</text>
</comment>
<keyword evidence="9" id="KW-1185">Reference proteome</keyword>
<dbReference type="GO" id="GO:0046983">
    <property type="term" value="F:protein dimerization activity"/>
    <property type="evidence" value="ECO:0007669"/>
    <property type="project" value="InterPro"/>
</dbReference>
<evidence type="ECO:0000256" key="2">
    <source>
        <dbReference type="ARBA" id="ARBA00022723"/>
    </source>
</evidence>
<feature type="region of interest" description="Disordered" evidence="6">
    <location>
        <begin position="309"/>
        <end position="347"/>
    </location>
</feature>
<keyword evidence="3" id="KW-0863">Zinc-finger</keyword>
<feature type="region of interest" description="Disordered" evidence="6">
    <location>
        <begin position="565"/>
        <end position="597"/>
    </location>
</feature>
<dbReference type="InterPro" id="IPR012337">
    <property type="entry name" value="RNaseH-like_sf"/>
</dbReference>
<organism evidence="8 9">
    <name type="scientific">Frankliniella fusca</name>
    <dbReference type="NCBI Taxonomy" id="407009"/>
    <lineage>
        <taxon>Eukaryota</taxon>
        <taxon>Metazoa</taxon>
        <taxon>Ecdysozoa</taxon>
        <taxon>Arthropoda</taxon>
        <taxon>Hexapoda</taxon>
        <taxon>Insecta</taxon>
        <taxon>Pterygota</taxon>
        <taxon>Neoptera</taxon>
        <taxon>Paraneoptera</taxon>
        <taxon>Thysanoptera</taxon>
        <taxon>Terebrantia</taxon>
        <taxon>Thripoidea</taxon>
        <taxon>Thripidae</taxon>
        <taxon>Frankliniella</taxon>
    </lineage>
</organism>
<name>A0AAE1LY85_9NEOP</name>
<keyword evidence="4" id="KW-0862">Zinc</keyword>
<dbReference type="Proteomes" id="UP001219518">
    <property type="component" value="Unassembled WGS sequence"/>
</dbReference>
<reference evidence="8" key="1">
    <citation type="submission" date="2021-07" db="EMBL/GenBank/DDBJ databases">
        <authorList>
            <person name="Catto M.A."/>
            <person name="Jacobson A."/>
            <person name="Kennedy G."/>
            <person name="Labadie P."/>
            <person name="Hunt B.G."/>
            <person name="Srinivasan R."/>
        </authorList>
    </citation>
    <scope>NUCLEOTIDE SEQUENCE</scope>
    <source>
        <strain evidence="8">PL_HMW_Pooled</strain>
        <tissue evidence="8">Head</tissue>
    </source>
</reference>
<feature type="compositionally biased region" description="Low complexity" evidence="6">
    <location>
        <begin position="66"/>
        <end position="78"/>
    </location>
</feature>
<evidence type="ECO:0000256" key="5">
    <source>
        <dbReference type="ARBA" id="ARBA00023242"/>
    </source>
</evidence>
<dbReference type="GO" id="GO:0016874">
    <property type="term" value="F:ligase activity"/>
    <property type="evidence" value="ECO:0007669"/>
    <property type="project" value="UniProtKB-KW"/>
</dbReference>
<dbReference type="EMBL" id="JAHWGI010001442">
    <property type="protein sequence ID" value="KAK3932992.1"/>
    <property type="molecule type" value="Genomic_DNA"/>
</dbReference>
<evidence type="ECO:0000313" key="9">
    <source>
        <dbReference type="Proteomes" id="UP001219518"/>
    </source>
</evidence>
<keyword evidence="2" id="KW-0479">Metal-binding</keyword>
<dbReference type="GO" id="GO:0005634">
    <property type="term" value="C:nucleus"/>
    <property type="evidence" value="ECO:0007669"/>
    <property type="project" value="UniProtKB-SubCell"/>
</dbReference>
<keyword evidence="8" id="KW-0436">Ligase</keyword>
<evidence type="ECO:0000256" key="4">
    <source>
        <dbReference type="ARBA" id="ARBA00022833"/>
    </source>
</evidence>